<name>A0ABR1CJZ7_NECAM</name>
<keyword evidence="2" id="KW-0732">Signal</keyword>
<evidence type="ECO:0000256" key="1">
    <source>
        <dbReference type="SAM" id="MobiDB-lite"/>
    </source>
</evidence>
<evidence type="ECO:0000313" key="4">
    <source>
        <dbReference type="Proteomes" id="UP001303046"/>
    </source>
</evidence>
<sequence>MACFLSLAIALITKGGIFFELDIFPEEDESCRVRYCTRVLRRYDRGEFESDLRDRVSVLGPEYRDRICPVLPVDVDQLQNARRIEGTTQRSENSRGTEIFGSR</sequence>
<proteinExistence type="predicted"/>
<dbReference type="EMBL" id="JAVFWL010000002">
    <property type="protein sequence ID" value="KAK6738714.1"/>
    <property type="molecule type" value="Genomic_DNA"/>
</dbReference>
<protein>
    <submittedName>
        <fullName evidence="3">Uncharacterized protein</fullName>
    </submittedName>
</protein>
<organism evidence="3 4">
    <name type="scientific">Necator americanus</name>
    <name type="common">Human hookworm</name>
    <dbReference type="NCBI Taxonomy" id="51031"/>
    <lineage>
        <taxon>Eukaryota</taxon>
        <taxon>Metazoa</taxon>
        <taxon>Ecdysozoa</taxon>
        <taxon>Nematoda</taxon>
        <taxon>Chromadorea</taxon>
        <taxon>Rhabditida</taxon>
        <taxon>Rhabditina</taxon>
        <taxon>Rhabditomorpha</taxon>
        <taxon>Strongyloidea</taxon>
        <taxon>Ancylostomatidae</taxon>
        <taxon>Bunostominae</taxon>
        <taxon>Necator</taxon>
    </lineage>
</organism>
<gene>
    <name evidence="3" type="primary">Necator_chrII.g8474</name>
    <name evidence="3" type="ORF">RB195_020680</name>
</gene>
<feature type="compositionally biased region" description="Polar residues" evidence="1">
    <location>
        <begin position="86"/>
        <end position="96"/>
    </location>
</feature>
<keyword evidence="4" id="KW-1185">Reference proteome</keyword>
<feature type="region of interest" description="Disordered" evidence="1">
    <location>
        <begin position="82"/>
        <end position="103"/>
    </location>
</feature>
<evidence type="ECO:0000256" key="2">
    <source>
        <dbReference type="SAM" id="SignalP"/>
    </source>
</evidence>
<reference evidence="3 4" key="1">
    <citation type="submission" date="2023-08" db="EMBL/GenBank/DDBJ databases">
        <title>A Necator americanus chromosomal reference genome.</title>
        <authorList>
            <person name="Ilik V."/>
            <person name="Petrzelkova K.J."/>
            <person name="Pardy F."/>
            <person name="Fuh T."/>
            <person name="Niatou-Singa F.S."/>
            <person name="Gouil Q."/>
            <person name="Baker L."/>
            <person name="Ritchie M.E."/>
            <person name="Jex A.R."/>
            <person name="Gazzola D."/>
            <person name="Li H."/>
            <person name="Toshio Fujiwara R."/>
            <person name="Zhan B."/>
            <person name="Aroian R.V."/>
            <person name="Pafco B."/>
            <person name="Schwarz E.M."/>
        </authorList>
    </citation>
    <scope>NUCLEOTIDE SEQUENCE [LARGE SCALE GENOMIC DNA]</scope>
    <source>
        <strain evidence="3 4">Aroian</strain>
        <tissue evidence="3">Whole animal</tissue>
    </source>
</reference>
<feature type="chain" id="PRO_5046306038" evidence="2">
    <location>
        <begin position="19"/>
        <end position="103"/>
    </location>
</feature>
<dbReference type="Proteomes" id="UP001303046">
    <property type="component" value="Unassembled WGS sequence"/>
</dbReference>
<comment type="caution">
    <text evidence="3">The sequence shown here is derived from an EMBL/GenBank/DDBJ whole genome shotgun (WGS) entry which is preliminary data.</text>
</comment>
<evidence type="ECO:0000313" key="3">
    <source>
        <dbReference type="EMBL" id="KAK6738714.1"/>
    </source>
</evidence>
<feature type="signal peptide" evidence="2">
    <location>
        <begin position="1"/>
        <end position="18"/>
    </location>
</feature>
<accession>A0ABR1CJZ7</accession>